<evidence type="ECO:0000313" key="2">
    <source>
        <dbReference type="Proteomes" id="UP000814128"/>
    </source>
</evidence>
<evidence type="ECO:0000313" key="1">
    <source>
        <dbReference type="EMBL" id="KAI0027488.1"/>
    </source>
</evidence>
<comment type="caution">
    <text evidence="1">The sequence shown here is derived from an EMBL/GenBank/DDBJ whole genome shotgun (WGS) entry which is preliminary data.</text>
</comment>
<organism evidence="1 2">
    <name type="scientific">Vararia minispora EC-137</name>
    <dbReference type="NCBI Taxonomy" id="1314806"/>
    <lineage>
        <taxon>Eukaryota</taxon>
        <taxon>Fungi</taxon>
        <taxon>Dikarya</taxon>
        <taxon>Basidiomycota</taxon>
        <taxon>Agaricomycotina</taxon>
        <taxon>Agaricomycetes</taxon>
        <taxon>Russulales</taxon>
        <taxon>Lachnocladiaceae</taxon>
        <taxon>Vararia</taxon>
    </lineage>
</organism>
<gene>
    <name evidence="1" type="ORF">K488DRAFT_74506</name>
</gene>
<dbReference type="EMBL" id="MU273896">
    <property type="protein sequence ID" value="KAI0027488.1"/>
    <property type="molecule type" value="Genomic_DNA"/>
</dbReference>
<reference evidence="1" key="1">
    <citation type="submission" date="2021-02" db="EMBL/GenBank/DDBJ databases">
        <authorList>
            <consortium name="DOE Joint Genome Institute"/>
            <person name="Ahrendt S."/>
            <person name="Looney B.P."/>
            <person name="Miyauchi S."/>
            <person name="Morin E."/>
            <person name="Drula E."/>
            <person name="Courty P.E."/>
            <person name="Chicoki N."/>
            <person name="Fauchery L."/>
            <person name="Kohler A."/>
            <person name="Kuo A."/>
            <person name="Labutti K."/>
            <person name="Pangilinan J."/>
            <person name="Lipzen A."/>
            <person name="Riley R."/>
            <person name="Andreopoulos W."/>
            <person name="He G."/>
            <person name="Johnson J."/>
            <person name="Barry K.W."/>
            <person name="Grigoriev I.V."/>
            <person name="Nagy L."/>
            <person name="Hibbett D."/>
            <person name="Henrissat B."/>
            <person name="Matheny P.B."/>
            <person name="Labbe J."/>
            <person name="Martin F."/>
        </authorList>
    </citation>
    <scope>NUCLEOTIDE SEQUENCE</scope>
    <source>
        <strain evidence="1">EC-137</strain>
    </source>
</reference>
<sequence length="270" mass="29618">MFIRSYVFFGLNIVRTLSCIGCILVFASSIVTLVHDVRAVNAHIDAGKAGGSNSTSVSNPNFTNYEYIADSTVPNQAAGAVFSVSNRLLIIFQVIMIFLSEVGWPQVFFDRYFPILGRDFGLGALGVMQLLQVSLHLYTLGCQILSHFVDTFSLVSAFFLASIGCVNMFLGLVFRHHARSRRSIRAWRERAKEVLPAPVAIAADKLSSAVFTNDRTWEKDKDAESTQEKFSGFGFGRQGEKAAGKGGLFISRPLESLPRYASSAAPSMHS</sequence>
<protein>
    <submittedName>
        <fullName evidence="1">Uncharacterized protein</fullName>
    </submittedName>
</protein>
<keyword evidence="2" id="KW-1185">Reference proteome</keyword>
<dbReference type="Proteomes" id="UP000814128">
    <property type="component" value="Unassembled WGS sequence"/>
</dbReference>
<name>A0ACB8Q715_9AGAM</name>
<accession>A0ACB8Q715</accession>
<proteinExistence type="predicted"/>
<reference evidence="1" key="2">
    <citation type="journal article" date="2022" name="New Phytol.">
        <title>Evolutionary transition to the ectomycorrhizal habit in the genomes of a hyperdiverse lineage of mushroom-forming fungi.</title>
        <authorList>
            <person name="Looney B."/>
            <person name="Miyauchi S."/>
            <person name="Morin E."/>
            <person name="Drula E."/>
            <person name="Courty P.E."/>
            <person name="Kohler A."/>
            <person name="Kuo A."/>
            <person name="LaButti K."/>
            <person name="Pangilinan J."/>
            <person name="Lipzen A."/>
            <person name="Riley R."/>
            <person name="Andreopoulos W."/>
            <person name="He G."/>
            <person name="Johnson J."/>
            <person name="Nolan M."/>
            <person name="Tritt A."/>
            <person name="Barry K.W."/>
            <person name="Grigoriev I.V."/>
            <person name="Nagy L.G."/>
            <person name="Hibbett D."/>
            <person name="Henrissat B."/>
            <person name="Matheny P.B."/>
            <person name="Labbe J."/>
            <person name="Martin F.M."/>
        </authorList>
    </citation>
    <scope>NUCLEOTIDE SEQUENCE</scope>
    <source>
        <strain evidence="1">EC-137</strain>
    </source>
</reference>